<evidence type="ECO:0000313" key="2">
    <source>
        <dbReference type="Proteomes" id="UP000275408"/>
    </source>
</evidence>
<proteinExistence type="predicted"/>
<gene>
    <name evidence="1" type="ORF">pdam_00010545</name>
</gene>
<dbReference type="EMBL" id="RCHS01000078">
    <property type="protein sequence ID" value="RMX61085.1"/>
    <property type="molecule type" value="Genomic_DNA"/>
</dbReference>
<name>A0A3M6V5B2_POCDA</name>
<evidence type="ECO:0000313" key="1">
    <source>
        <dbReference type="EMBL" id="RMX61085.1"/>
    </source>
</evidence>
<dbReference type="Proteomes" id="UP000275408">
    <property type="component" value="Unassembled WGS sequence"/>
</dbReference>
<keyword evidence="2" id="KW-1185">Reference proteome</keyword>
<comment type="caution">
    <text evidence="1">The sequence shown here is derived from an EMBL/GenBank/DDBJ whole genome shotgun (WGS) entry which is preliminary data.</text>
</comment>
<dbReference type="AlphaFoldDB" id="A0A3M6V5B2"/>
<sequence>MDGPLIGQPELDLKDETKYLESNGTVTFLLEAKDPKNNRTYIDGQLNFFRYSFDDENNSLIAIRVFDAYTIDGEPTWLDHI</sequence>
<organism evidence="1 2">
    <name type="scientific">Pocillopora damicornis</name>
    <name type="common">Cauliflower coral</name>
    <name type="synonym">Millepora damicornis</name>
    <dbReference type="NCBI Taxonomy" id="46731"/>
    <lineage>
        <taxon>Eukaryota</taxon>
        <taxon>Metazoa</taxon>
        <taxon>Cnidaria</taxon>
        <taxon>Anthozoa</taxon>
        <taxon>Hexacorallia</taxon>
        <taxon>Scleractinia</taxon>
        <taxon>Astrocoeniina</taxon>
        <taxon>Pocilloporidae</taxon>
        <taxon>Pocillopora</taxon>
    </lineage>
</organism>
<protein>
    <submittedName>
        <fullName evidence="1">Uncharacterized protein</fullName>
    </submittedName>
</protein>
<reference evidence="1 2" key="1">
    <citation type="journal article" date="2018" name="Sci. Rep.">
        <title>Comparative analysis of the Pocillopora damicornis genome highlights role of immune system in coral evolution.</title>
        <authorList>
            <person name="Cunning R."/>
            <person name="Bay R.A."/>
            <person name="Gillette P."/>
            <person name="Baker A.C."/>
            <person name="Traylor-Knowles N."/>
        </authorList>
    </citation>
    <scope>NUCLEOTIDE SEQUENCE [LARGE SCALE GENOMIC DNA]</scope>
    <source>
        <strain evidence="1">RSMAS</strain>
        <tissue evidence="1">Whole animal</tissue>
    </source>
</reference>
<accession>A0A3M6V5B2</accession>